<sequence>MADVVVTGSRLRLYPNQGPSSGSRYGEVGQEGHRLAPRLGEGDRLPLGEGERDKSVRSRAGRAAPTRAFWKDDLRRVRYVSPNEYWNGLTRRYSRKIRFPEAAYLQKPLDDACGSYLADLAARFHPQTKGSLHLSGMQWVVM</sequence>
<dbReference type="GeneID" id="67026275"/>
<feature type="compositionally biased region" description="Basic and acidic residues" evidence="1">
    <location>
        <begin position="30"/>
        <end position="56"/>
    </location>
</feature>
<evidence type="ECO:0000256" key="1">
    <source>
        <dbReference type="SAM" id="MobiDB-lite"/>
    </source>
</evidence>
<organism evidence="2 3">
    <name type="scientific">Rhizoctonia solani</name>
    <dbReference type="NCBI Taxonomy" id="456999"/>
    <lineage>
        <taxon>Eukaryota</taxon>
        <taxon>Fungi</taxon>
        <taxon>Dikarya</taxon>
        <taxon>Basidiomycota</taxon>
        <taxon>Agaricomycotina</taxon>
        <taxon>Agaricomycetes</taxon>
        <taxon>Cantharellales</taxon>
        <taxon>Ceratobasidiaceae</taxon>
        <taxon>Rhizoctonia</taxon>
    </lineage>
</organism>
<protein>
    <submittedName>
        <fullName evidence="2">Uncharacterized protein</fullName>
    </submittedName>
</protein>
<name>A0A8H8NLN9_9AGAM</name>
<proteinExistence type="predicted"/>
<accession>A0A8H8NLN9</accession>
<reference evidence="2" key="1">
    <citation type="submission" date="2020-05" db="EMBL/GenBank/DDBJ databases">
        <title>Evolutionary and genomic comparisons of hybrid uninucleate and nonhybrid Rhizoctonia fungi.</title>
        <authorList>
            <person name="Li C."/>
            <person name="Chen X."/>
        </authorList>
    </citation>
    <scope>NUCLEOTIDE SEQUENCE</scope>
    <source>
        <strain evidence="2">AG-1 IA</strain>
    </source>
</reference>
<dbReference type="Proteomes" id="UP000650533">
    <property type="component" value="Chromosome 1"/>
</dbReference>
<dbReference type="KEGG" id="rsx:RhiXN_03995"/>
<dbReference type="AlphaFoldDB" id="A0A8H8NLN9"/>
<evidence type="ECO:0000313" key="2">
    <source>
        <dbReference type="EMBL" id="QRW15994.1"/>
    </source>
</evidence>
<gene>
    <name evidence="2" type="ORF">RhiXN_03995</name>
</gene>
<evidence type="ECO:0000313" key="3">
    <source>
        <dbReference type="Proteomes" id="UP000650533"/>
    </source>
</evidence>
<dbReference type="RefSeq" id="XP_043176231.1">
    <property type="nucleotide sequence ID" value="XM_043323812.1"/>
</dbReference>
<feature type="region of interest" description="Disordered" evidence="1">
    <location>
        <begin position="12"/>
        <end position="62"/>
    </location>
</feature>
<dbReference type="EMBL" id="CP059658">
    <property type="protein sequence ID" value="QRW15994.1"/>
    <property type="molecule type" value="Genomic_DNA"/>
</dbReference>